<organism evidence="7 8">
    <name type="scientific">Cohnella cellulosilytica</name>
    <dbReference type="NCBI Taxonomy" id="986710"/>
    <lineage>
        <taxon>Bacteria</taxon>
        <taxon>Bacillati</taxon>
        <taxon>Bacillota</taxon>
        <taxon>Bacilli</taxon>
        <taxon>Bacillales</taxon>
        <taxon>Paenibacillaceae</taxon>
        <taxon>Cohnella</taxon>
    </lineage>
</organism>
<feature type="domain" description="HTH araC/xylS-type" evidence="5">
    <location>
        <begin position="420"/>
        <end position="518"/>
    </location>
</feature>
<gene>
    <name evidence="7" type="ORF">ACFQMJ_31065</name>
</gene>
<dbReference type="PROSITE" id="PS50110">
    <property type="entry name" value="RESPONSE_REGULATORY"/>
    <property type="match status" value="1"/>
</dbReference>
<evidence type="ECO:0000259" key="6">
    <source>
        <dbReference type="PROSITE" id="PS50110"/>
    </source>
</evidence>
<dbReference type="SUPFAM" id="SSF52172">
    <property type="entry name" value="CheY-like"/>
    <property type="match status" value="1"/>
</dbReference>
<keyword evidence="8" id="KW-1185">Reference proteome</keyword>
<dbReference type="InterPro" id="IPR041522">
    <property type="entry name" value="CdaR_GGDEF"/>
</dbReference>
<dbReference type="SUPFAM" id="SSF46689">
    <property type="entry name" value="Homeodomain-like"/>
    <property type="match status" value="2"/>
</dbReference>
<dbReference type="SMART" id="SM00342">
    <property type="entry name" value="HTH_ARAC"/>
    <property type="match status" value="1"/>
</dbReference>
<proteinExistence type="predicted"/>
<feature type="domain" description="Response regulatory" evidence="6">
    <location>
        <begin position="3"/>
        <end position="120"/>
    </location>
</feature>
<dbReference type="PROSITE" id="PS01124">
    <property type="entry name" value="HTH_ARAC_FAMILY_2"/>
    <property type="match status" value="1"/>
</dbReference>
<dbReference type="PANTHER" id="PTHR43280">
    <property type="entry name" value="ARAC-FAMILY TRANSCRIPTIONAL REGULATOR"/>
    <property type="match status" value="1"/>
</dbReference>
<dbReference type="PROSITE" id="PS00041">
    <property type="entry name" value="HTH_ARAC_FAMILY_1"/>
    <property type="match status" value="1"/>
</dbReference>
<dbReference type="EMBL" id="JBHTAI010000028">
    <property type="protein sequence ID" value="MFC7153001.1"/>
    <property type="molecule type" value="Genomic_DNA"/>
</dbReference>
<keyword evidence="3" id="KW-0804">Transcription</keyword>
<dbReference type="InterPro" id="IPR009057">
    <property type="entry name" value="Homeodomain-like_sf"/>
</dbReference>
<keyword evidence="2" id="KW-0238">DNA-binding</keyword>
<name>A0ABW2FLQ3_9BACL</name>
<evidence type="ECO:0000256" key="2">
    <source>
        <dbReference type="ARBA" id="ARBA00023125"/>
    </source>
</evidence>
<dbReference type="Pfam" id="PF17853">
    <property type="entry name" value="GGDEF_2"/>
    <property type="match status" value="1"/>
</dbReference>
<dbReference type="InterPro" id="IPR001789">
    <property type="entry name" value="Sig_transdc_resp-reg_receiver"/>
</dbReference>
<keyword evidence="4" id="KW-0597">Phosphoprotein</keyword>
<dbReference type="Proteomes" id="UP001596378">
    <property type="component" value="Unassembled WGS sequence"/>
</dbReference>
<dbReference type="Gene3D" id="1.10.10.60">
    <property type="entry name" value="Homeodomain-like"/>
    <property type="match status" value="2"/>
</dbReference>
<sequence length="522" mass="58741">MLQVLLVDDEPLAHHHLWTLLDWEKHGFQLCGEAYNADAALEMIERSPPHIAIIDVDMPGTNGVELNRTIRDRYPAIKTLMLSSYDDYDYVRECLNSGAVDYLLKHRLDDAALISLLNKAARELQRDHAVQERPLARGAMDALSLRDMIADLARGRPESARELEARAAESGLYPRAVGYAAAVVQIIPFLLLTESYSDVQTNRMVQQAVELIQQSLGDIRERTAAYVEDGRLIVVFSFKERSEHAAASEAGRLMSKLQHSLELFLNLKCIYAIGHACGSLSQLDASYLSAVRQLDRTGAGLPDERASLSIEEQKQLLLALDRLDGEAIQRLLAAIFAAHRDRPVHSHAMQTIVGELLKLSDKVIAKDKTQAAPEELPSRTELGKIGEIGQLEQWMQSYYAELLILLKRQRGSGSYSRHVSQAIEFILERYREGITLESAAKRIGLNPSYLSRIFKEETHSTFSEYLNRVRIEAGRKLLESGQYSIKQISDQVGFGTYNYFFKVFKETTGMTPHAYANRSGRH</sequence>
<accession>A0ABW2FLQ3</accession>
<dbReference type="InterPro" id="IPR018062">
    <property type="entry name" value="HTH_AraC-typ_CS"/>
</dbReference>
<evidence type="ECO:0000256" key="1">
    <source>
        <dbReference type="ARBA" id="ARBA00023015"/>
    </source>
</evidence>
<dbReference type="Pfam" id="PF00072">
    <property type="entry name" value="Response_reg"/>
    <property type="match status" value="1"/>
</dbReference>
<dbReference type="Pfam" id="PF12833">
    <property type="entry name" value="HTH_18"/>
    <property type="match status" value="1"/>
</dbReference>
<protein>
    <submittedName>
        <fullName evidence="7">Response regulator</fullName>
    </submittedName>
</protein>
<keyword evidence="1" id="KW-0805">Transcription regulation</keyword>
<dbReference type="PANTHER" id="PTHR43280:SF28">
    <property type="entry name" value="HTH-TYPE TRANSCRIPTIONAL ACTIVATOR RHAS"/>
    <property type="match status" value="1"/>
</dbReference>
<dbReference type="CDD" id="cd17536">
    <property type="entry name" value="REC_YesN-like"/>
    <property type="match status" value="1"/>
</dbReference>
<reference evidence="8" key="1">
    <citation type="journal article" date="2019" name="Int. J. Syst. Evol. Microbiol.">
        <title>The Global Catalogue of Microorganisms (GCM) 10K type strain sequencing project: providing services to taxonomists for standard genome sequencing and annotation.</title>
        <authorList>
            <consortium name="The Broad Institute Genomics Platform"/>
            <consortium name="The Broad Institute Genome Sequencing Center for Infectious Disease"/>
            <person name="Wu L."/>
            <person name="Ma J."/>
        </authorList>
    </citation>
    <scope>NUCLEOTIDE SEQUENCE [LARGE SCALE GENOMIC DNA]</scope>
    <source>
        <strain evidence="8">KCTC 12907</strain>
    </source>
</reference>
<evidence type="ECO:0000256" key="3">
    <source>
        <dbReference type="ARBA" id="ARBA00023163"/>
    </source>
</evidence>
<dbReference type="Gene3D" id="3.40.50.2300">
    <property type="match status" value="1"/>
</dbReference>
<dbReference type="InterPro" id="IPR011006">
    <property type="entry name" value="CheY-like_superfamily"/>
</dbReference>
<dbReference type="SMART" id="SM00448">
    <property type="entry name" value="REC"/>
    <property type="match status" value="1"/>
</dbReference>
<feature type="modified residue" description="4-aspartylphosphate" evidence="4">
    <location>
        <position position="55"/>
    </location>
</feature>
<dbReference type="RefSeq" id="WP_378054619.1">
    <property type="nucleotide sequence ID" value="NZ_JBHMDN010000081.1"/>
</dbReference>
<evidence type="ECO:0000313" key="7">
    <source>
        <dbReference type="EMBL" id="MFC7153001.1"/>
    </source>
</evidence>
<dbReference type="InterPro" id="IPR018060">
    <property type="entry name" value="HTH_AraC"/>
</dbReference>
<comment type="caution">
    <text evidence="7">The sequence shown here is derived from an EMBL/GenBank/DDBJ whole genome shotgun (WGS) entry which is preliminary data.</text>
</comment>
<evidence type="ECO:0000313" key="8">
    <source>
        <dbReference type="Proteomes" id="UP001596378"/>
    </source>
</evidence>
<evidence type="ECO:0000259" key="5">
    <source>
        <dbReference type="PROSITE" id="PS01124"/>
    </source>
</evidence>
<evidence type="ECO:0000256" key="4">
    <source>
        <dbReference type="PROSITE-ProRule" id="PRU00169"/>
    </source>
</evidence>